<accession>A0ABU9CRM7</accession>
<dbReference type="EMBL" id="JBBPCN010000001">
    <property type="protein sequence ID" value="MEK8070069.1"/>
    <property type="molecule type" value="Genomic_DNA"/>
</dbReference>
<reference evidence="1 2" key="1">
    <citation type="submission" date="2024-03" db="EMBL/GenBank/DDBJ databases">
        <title>Rhodococcus navarretei sp. nov. and Pseudarthrobacter quantumdoti sp. nov., two new species with the ability to biosynthesize Quantum Dots isolated from soil samples at Union Glacier, Antarctica.</title>
        <authorList>
            <person name="Vargas M."/>
        </authorList>
    </citation>
    <scope>NUCLEOTIDE SEQUENCE [LARGE SCALE GENOMIC DNA]</scope>
    <source>
        <strain evidence="1 2">EXRC-4A-4</strain>
    </source>
</reference>
<proteinExistence type="predicted"/>
<keyword evidence="2" id="KW-1185">Reference proteome</keyword>
<evidence type="ECO:0000313" key="2">
    <source>
        <dbReference type="Proteomes" id="UP001456513"/>
    </source>
</evidence>
<protein>
    <submittedName>
        <fullName evidence="1">Uncharacterized protein</fullName>
    </submittedName>
</protein>
<dbReference type="RefSeq" id="WP_341442949.1">
    <property type="nucleotide sequence ID" value="NZ_JBBPCN010000001.1"/>
</dbReference>
<evidence type="ECO:0000313" key="1">
    <source>
        <dbReference type="EMBL" id="MEK8070069.1"/>
    </source>
</evidence>
<dbReference type="Proteomes" id="UP001456513">
    <property type="component" value="Unassembled WGS sequence"/>
</dbReference>
<comment type="caution">
    <text evidence="1">The sequence shown here is derived from an EMBL/GenBank/DDBJ whole genome shotgun (WGS) entry which is preliminary data.</text>
</comment>
<name>A0ABU9CRM7_9NOCA</name>
<sequence>MNRSRFHGEIYGVGTTSGVRIVVGHWTRSPLGEFTDVMIQFADGRRLLIAPSEDVREFVTATYTFDSTELVPVTFAAQPDNLGRSAGSTPAGWRSVQAGDLSVRIRVAGPTLLGRLLSLVPDAVSTAPWFCAISDPIARVVLRGVRTRGSAGNDRREYYGARHQHRVTDVSASWQGEDLGSLTPVTPPVTFGFGSTPAAPSVTSITTTIDS</sequence>
<organism evidence="1 2">
    <name type="scientific">Rhodococcus navarretei</name>
    <dbReference type="NCBI Taxonomy" id="3128981"/>
    <lineage>
        <taxon>Bacteria</taxon>
        <taxon>Bacillati</taxon>
        <taxon>Actinomycetota</taxon>
        <taxon>Actinomycetes</taxon>
        <taxon>Mycobacteriales</taxon>
        <taxon>Nocardiaceae</taxon>
        <taxon>Rhodococcus</taxon>
    </lineage>
</organism>
<gene>
    <name evidence="1" type="ORF">AABD04_04295</name>
</gene>